<evidence type="ECO:0000256" key="3">
    <source>
        <dbReference type="ARBA" id="ARBA00022692"/>
    </source>
</evidence>
<feature type="transmembrane region" description="Helical" evidence="7">
    <location>
        <begin position="1410"/>
        <end position="1428"/>
    </location>
</feature>
<dbReference type="InterPro" id="IPR004342">
    <property type="entry name" value="EXS_C"/>
</dbReference>
<feature type="transmembrane region" description="Helical" evidence="7">
    <location>
        <begin position="1244"/>
        <end position="1269"/>
    </location>
</feature>
<feature type="transmembrane region" description="Helical" evidence="7">
    <location>
        <begin position="531"/>
        <end position="552"/>
    </location>
</feature>
<dbReference type="PROSITE" id="PS51382">
    <property type="entry name" value="SPX"/>
    <property type="match status" value="2"/>
</dbReference>
<keyword evidence="5 7" id="KW-0472">Membrane</keyword>
<feature type="transmembrane region" description="Helical" evidence="7">
    <location>
        <begin position="500"/>
        <end position="519"/>
    </location>
</feature>
<feature type="transmembrane region" description="Helical" evidence="7">
    <location>
        <begin position="1204"/>
        <end position="1224"/>
    </location>
</feature>
<feature type="compositionally biased region" description="Polar residues" evidence="6">
    <location>
        <begin position="134"/>
        <end position="146"/>
    </location>
</feature>
<evidence type="ECO:0000256" key="4">
    <source>
        <dbReference type="ARBA" id="ARBA00022989"/>
    </source>
</evidence>
<feature type="transmembrane region" description="Helical" evidence="7">
    <location>
        <begin position="1375"/>
        <end position="1395"/>
    </location>
</feature>
<feature type="domain" description="EXS" evidence="8">
    <location>
        <begin position="1406"/>
        <end position="1600"/>
    </location>
</feature>
<feature type="domain" description="EXS" evidence="8">
    <location>
        <begin position="605"/>
        <end position="796"/>
    </location>
</feature>
<feature type="region of interest" description="Disordered" evidence="6">
    <location>
        <begin position="740"/>
        <end position="760"/>
    </location>
</feature>
<keyword evidence="3 7" id="KW-0812">Transmembrane</keyword>
<feature type="transmembrane region" description="Helical" evidence="7">
    <location>
        <begin position="1473"/>
        <end position="1498"/>
    </location>
</feature>
<evidence type="ECO:0000256" key="5">
    <source>
        <dbReference type="ARBA" id="ARBA00023136"/>
    </source>
</evidence>
<evidence type="ECO:0000256" key="2">
    <source>
        <dbReference type="ARBA" id="ARBA00009665"/>
    </source>
</evidence>
<feature type="region of interest" description="Disordered" evidence="6">
    <location>
        <begin position="819"/>
        <end position="884"/>
    </location>
</feature>
<evidence type="ECO:0000259" key="8">
    <source>
        <dbReference type="PROSITE" id="PS51380"/>
    </source>
</evidence>
<gene>
    <name evidence="10" type="ORF">R3P38DRAFT_3338652</name>
</gene>
<feature type="domain" description="SPX" evidence="9">
    <location>
        <begin position="751"/>
        <end position="1152"/>
    </location>
</feature>
<feature type="transmembrane region" description="Helical" evidence="7">
    <location>
        <begin position="642"/>
        <end position="661"/>
    </location>
</feature>
<feature type="transmembrane region" description="Helical" evidence="7">
    <location>
        <begin position="419"/>
        <end position="440"/>
    </location>
</feature>
<dbReference type="PANTHER" id="PTHR10783">
    <property type="entry name" value="XENOTROPIC AND POLYTROPIC RETROVIRUS RECEPTOR 1-RELATED"/>
    <property type="match status" value="1"/>
</dbReference>
<feature type="transmembrane region" description="Helical" evidence="7">
    <location>
        <begin position="452"/>
        <end position="479"/>
    </location>
</feature>
<keyword evidence="4 7" id="KW-1133">Transmembrane helix</keyword>
<dbReference type="GO" id="GO:0016036">
    <property type="term" value="P:cellular response to phosphate starvation"/>
    <property type="evidence" value="ECO:0007669"/>
    <property type="project" value="TreeGrafter"/>
</dbReference>
<feature type="transmembrane region" description="Helical" evidence="7">
    <location>
        <begin position="1290"/>
        <end position="1310"/>
    </location>
</feature>
<feature type="compositionally biased region" description="Polar residues" evidence="6">
    <location>
        <begin position="848"/>
        <end position="859"/>
    </location>
</feature>
<feature type="transmembrane region" description="Helical" evidence="7">
    <location>
        <begin position="610"/>
        <end position="630"/>
    </location>
</feature>
<dbReference type="GO" id="GO:0006817">
    <property type="term" value="P:phosphate ion transport"/>
    <property type="evidence" value="ECO:0007669"/>
    <property type="project" value="TreeGrafter"/>
</dbReference>
<dbReference type="PANTHER" id="PTHR10783:SF103">
    <property type="entry name" value="SOLUTE CARRIER FAMILY 53 MEMBER 1"/>
    <property type="match status" value="1"/>
</dbReference>
<evidence type="ECO:0000256" key="1">
    <source>
        <dbReference type="ARBA" id="ARBA00004141"/>
    </source>
</evidence>
<dbReference type="Pfam" id="PF03124">
    <property type="entry name" value="EXS"/>
    <property type="match status" value="2"/>
</dbReference>
<feature type="transmembrane region" description="Helical" evidence="7">
    <location>
        <begin position="673"/>
        <end position="693"/>
    </location>
</feature>
<accession>A0AAV9YY17</accession>
<evidence type="ECO:0000259" key="9">
    <source>
        <dbReference type="PROSITE" id="PS51382"/>
    </source>
</evidence>
<evidence type="ECO:0000256" key="7">
    <source>
        <dbReference type="SAM" id="Phobius"/>
    </source>
</evidence>
<feature type="compositionally biased region" description="Low complexity" evidence="6">
    <location>
        <begin position="820"/>
        <end position="829"/>
    </location>
</feature>
<dbReference type="EMBL" id="JAWWNJ010000378">
    <property type="protein sequence ID" value="KAK6964691.1"/>
    <property type="molecule type" value="Genomic_DNA"/>
</dbReference>
<feature type="region of interest" description="Disordered" evidence="6">
    <location>
        <begin position="75"/>
        <end position="146"/>
    </location>
</feature>
<name>A0AAV9YY17_9AGAR</name>
<evidence type="ECO:0000313" key="11">
    <source>
        <dbReference type="Proteomes" id="UP001362999"/>
    </source>
</evidence>
<evidence type="ECO:0000256" key="6">
    <source>
        <dbReference type="SAM" id="MobiDB-lite"/>
    </source>
</evidence>
<dbReference type="GO" id="GO:0005886">
    <property type="term" value="C:plasma membrane"/>
    <property type="evidence" value="ECO:0007669"/>
    <property type="project" value="TreeGrafter"/>
</dbReference>
<dbReference type="PROSITE" id="PS51380">
    <property type="entry name" value="EXS"/>
    <property type="match status" value="2"/>
</dbReference>
<reference evidence="10 11" key="1">
    <citation type="journal article" date="2024" name="J Genomics">
        <title>Draft genome sequencing and assembly of Favolaschia claudopus CIRM-BRFM 2984 isolated from oak limbs.</title>
        <authorList>
            <person name="Navarro D."/>
            <person name="Drula E."/>
            <person name="Chaduli D."/>
            <person name="Cazenave R."/>
            <person name="Ahrendt S."/>
            <person name="Wang J."/>
            <person name="Lipzen A."/>
            <person name="Daum C."/>
            <person name="Barry K."/>
            <person name="Grigoriev I.V."/>
            <person name="Favel A."/>
            <person name="Rosso M.N."/>
            <person name="Martin F."/>
        </authorList>
    </citation>
    <scope>NUCLEOTIDE SEQUENCE [LARGE SCALE GENOMIC DNA]</scope>
    <source>
        <strain evidence="10 11">CIRM-BRFM 2984</strain>
    </source>
</reference>
<evidence type="ECO:0000313" key="10">
    <source>
        <dbReference type="EMBL" id="KAK6964691.1"/>
    </source>
</evidence>
<feature type="transmembrane region" description="Helical" evidence="7">
    <location>
        <begin position="573"/>
        <end position="590"/>
    </location>
</feature>
<protein>
    <submittedName>
        <fullName evidence="10">Signal transduction protein</fullName>
    </submittedName>
</protein>
<sequence>MSPGHHRRRIVWESMFRSPGNVSEMSANSICQNVLRRYLEDTQTSEWKKKYIDYRLLKKKISAIRQSYGSQRIVQSPVPAANSQGGTASETSVPNPLSTTASFNPTTSVGSIKSSPEHYLATDTPSPSLRLVPSNVSDNSQRTPLNRSQTLPAHISAQSRLERAQTPSLTRLFSFGNPRSSLAQNLILTRNCHLMNLYHSYPPAEAAFFSTLDDELEKVETFYLARENEFKVHTDLLELQLNELDQHRRLFKAAQSSGTRTTTINSSTIFKFRGNLLKEEHTISTAKDKGKAAVKKAAGIVPNSAASSNDHIPGDNLADSRTAQLDPEEFHSAKSQLKRAVLEHYRGLETLQNYRGIRKALKKFQKVTKIAAQNAYMTEKVEKSAFASEANVRLMMDKMENMYATRFGPQHKNHHVSMFWSGLLVGLAVPAFVAGLYQSFRHRNSIPGGDGLLFVYGVFLIPVLFSVLVGFNILVWAHSRINYIFIFEFDVRTRLDHREYVLIPSLLLSTLCYAFWLSFAKLGAPSVSPTIWPMVWLGFTAIVMLDPLPVLFKPSRWWLLKNVAKLFASGTRRVEFCSLVFTLSNINLVVCLYAEGFSENWRNCGSASRLWPLSFVLAILPFLIRVVQSIKRYVDSGLDTHLINAGKYAAGIVSYFCYFIWRHQGGHSHGGSFVVWVFFQTVYTLYALSWDFVMDWSILRLDVHYPLLRGELVYSNHIYNEHLGNVDQYRVTREVPLPYSLDEPRGNDVDDEEGSSPTTWLPQRAIPEWKRAYIDYRIFKERIRAIRRAQDGMTLPVGSYSNTALPQYNPAGSALSVITSESGEMSSEASSDRLPGPYTLSPPHAPSRGNTLPEPSSRQLPHGPHNDVMPATPEPGALIDRKPQPKPQLLIPTIVIQSAEHSSLAAPSPVVETGTLNNGHLSPKIQRPILATRPSNFTGRSHPRVPPSPSLSLKCRKTAVEPLMRHPYSSLSLHSLLPLLSPQELAFFTALESELDKVETFYLTRKTEMEARTKGLEAQLRELTEHRKLFEVCLCSSIDLRTQPTAIFRRWLSFATAWIKNSGDVAQDAVSVDAESALKRDEDRIEIGPFPDHLDPGAYWHARHKLKKAVLEHYRGLEMLHNYRILNIYGFRRVLSKFEKATKIQVQRVYVEEKMAKCSFFQDETLRTTMNEMQNIFASSFAEGDRKKALTRLRAGPQYKSHHNSAFCSGLAIGSAMAALGLGIRHIFETDTRNNIPGWDGLLFIYGVLAVPTFFAVLVGLNILVWARARINYVFIFELDLRTRLDHREYFQTPCILLATLCYAFWLSFARIGAPRGKPNDLAISLACVAVLVMLDPLPILYKPSRYWLIRNVGKLLKSGLKRVEFTDFWMGDQFCSLVFTLSNLTLIGCVYSQGLNLSPDWRKCGSASNLWPLSFVLATLPFLVRLVQSFRRYADSKLRTHLINAGKYGAGIINYLCYFIWRHRGGQYDTAFVFWCLFNTFYTIYAMTWDLLMDWSFMQRHSRHFLLRQELVYTNHIFMYYFAIVTNALIRFMWIFYIPVKGPDAMLRTFIVGLLEVVRRWQWNFYRLENEHLGNVDQYRVTREVPFPYDIPFEVRGELDEEIPEKAPWTGAPALS</sequence>
<dbReference type="GO" id="GO:0000822">
    <property type="term" value="F:inositol hexakisphosphate binding"/>
    <property type="evidence" value="ECO:0007669"/>
    <property type="project" value="TreeGrafter"/>
</dbReference>
<keyword evidence="11" id="KW-1185">Reference proteome</keyword>
<feature type="transmembrane region" description="Helical" evidence="7">
    <location>
        <begin position="1322"/>
        <end position="1342"/>
    </location>
</feature>
<feature type="compositionally biased region" description="Polar residues" evidence="6">
    <location>
        <begin position="81"/>
        <end position="114"/>
    </location>
</feature>
<proteinExistence type="inferred from homology"/>
<dbReference type="InterPro" id="IPR004331">
    <property type="entry name" value="SPX_dom"/>
</dbReference>
<dbReference type="Pfam" id="PF03105">
    <property type="entry name" value="SPX"/>
    <property type="match status" value="3"/>
</dbReference>
<comment type="similarity">
    <text evidence="2">Belongs to the SYG1 (TC 2.A.94) family.</text>
</comment>
<dbReference type="Proteomes" id="UP001362999">
    <property type="component" value="Unassembled WGS sequence"/>
</dbReference>
<comment type="caution">
    <text evidence="10">The sequence shown here is derived from an EMBL/GenBank/DDBJ whole genome shotgun (WGS) entry which is preliminary data.</text>
</comment>
<dbReference type="CDD" id="cd14475">
    <property type="entry name" value="SPX_SYG1_like"/>
    <property type="match status" value="2"/>
</dbReference>
<organism evidence="10 11">
    <name type="scientific">Favolaschia claudopus</name>
    <dbReference type="NCBI Taxonomy" id="2862362"/>
    <lineage>
        <taxon>Eukaryota</taxon>
        <taxon>Fungi</taxon>
        <taxon>Dikarya</taxon>
        <taxon>Basidiomycota</taxon>
        <taxon>Agaricomycotina</taxon>
        <taxon>Agaricomycetes</taxon>
        <taxon>Agaricomycetidae</taxon>
        <taxon>Agaricales</taxon>
        <taxon>Marasmiineae</taxon>
        <taxon>Mycenaceae</taxon>
        <taxon>Favolaschia</taxon>
    </lineage>
</organism>
<dbReference type="GO" id="GO:0005794">
    <property type="term" value="C:Golgi apparatus"/>
    <property type="evidence" value="ECO:0007669"/>
    <property type="project" value="TreeGrafter"/>
</dbReference>
<feature type="domain" description="SPX" evidence="9">
    <location>
        <begin position="33"/>
        <end position="378"/>
    </location>
</feature>
<feature type="transmembrane region" description="Helical" evidence="7">
    <location>
        <begin position="1518"/>
        <end position="1539"/>
    </location>
</feature>
<comment type="subcellular location">
    <subcellularLocation>
        <location evidence="1">Membrane</location>
        <topology evidence="1">Multi-pass membrane protein</topology>
    </subcellularLocation>
</comment>